<dbReference type="Proteomes" id="UP001213681">
    <property type="component" value="Unassembled WGS sequence"/>
</dbReference>
<dbReference type="EMBL" id="JAPVEA010000007">
    <property type="protein sequence ID" value="KAJ5444084.1"/>
    <property type="molecule type" value="Genomic_DNA"/>
</dbReference>
<reference evidence="1" key="1">
    <citation type="submission" date="2022-12" db="EMBL/GenBank/DDBJ databases">
        <authorList>
            <person name="Petersen C."/>
        </authorList>
    </citation>
    <scope>NUCLEOTIDE SEQUENCE</scope>
    <source>
        <strain evidence="1">IBT 16125</strain>
    </source>
</reference>
<accession>A0AAD6G0R6</accession>
<dbReference type="RefSeq" id="XP_056764164.1">
    <property type="nucleotide sequence ID" value="XM_056911338.1"/>
</dbReference>
<proteinExistence type="predicted"/>
<name>A0AAD6G0R6_9EURO</name>
<gene>
    <name evidence="1" type="ORF">N7458_007956</name>
</gene>
<protein>
    <submittedName>
        <fullName evidence="1">Uncharacterized protein</fullName>
    </submittedName>
</protein>
<evidence type="ECO:0000313" key="1">
    <source>
        <dbReference type="EMBL" id="KAJ5444084.1"/>
    </source>
</evidence>
<dbReference type="GeneID" id="81601581"/>
<comment type="caution">
    <text evidence="1">The sequence shown here is derived from an EMBL/GenBank/DDBJ whole genome shotgun (WGS) entry which is preliminary data.</text>
</comment>
<sequence>MLEMVSGPMVLWKLDIEESLDVVGSWGASPRLTVISEVDAGGVVEPKAHDAEPQARVNDRVSDRVCARGIRLLLAEDAALGLAGLVLDVEEVEIVERLGEVLDNWNLRNVEGSRHCGAEHSLRSLPASRVVLDECHAKLVKNYVRLEDNIVDFDAVDEQLLLPDLERNAGILTQQVDVANKGWEYHVRRQVAEDGTNGFRRVRRKEVCLEGPVVGPVFESQVEFHYAHEKNPLKDKMTPISRGVVIIHHAVLGVGLEKGNNVPKLQLIELAASRAYMQILKFRFRVKLVELELVEPVELADRSRTNLRSSPKDSKLIWGKVEPDDCANEFPEVFDPMAA</sequence>
<reference evidence="1" key="2">
    <citation type="journal article" date="2023" name="IMA Fungus">
        <title>Comparative genomic study of the Penicillium genus elucidates a diverse pangenome and 15 lateral gene transfer events.</title>
        <authorList>
            <person name="Petersen C."/>
            <person name="Sorensen T."/>
            <person name="Nielsen M.R."/>
            <person name="Sondergaard T.E."/>
            <person name="Sorensen J.L."/>
            <person name="Fitzpatrick D.A."/>
            <person name="Frisvad J.C."/>
            <person name="Nielsen K.L."/>
        </authorList>
    </citation>
    <scope>NUCLEOTIDE SEQUENCE</scope>
    <source>
        <strain evidence="1">IBT 16125</strain>
    </source>
</reference>
<evidence type="ECO:0000313" key="2">
    <source>
        <dbReference type="Proteomes" id="UP001213681"/>
    </source>
</evidence>
<organism evidence="1 2">
    <name type="scientific">Penicillium daleae</name>
    <dbReference type="NCBI Taxonomy" id="63821"/>
    <lineage>
        <taxon>Eukaryota</taxon>
        <taxon>Fungi</taxon>
        <taxon>Dikarya</taxon>
        <taxon>Ascomycota</taxon>
        <taxon>Pezizomycotina</taxon>
        <taxon>Eurotiomycetes</taxon>
        <taxon>Eurotiomycetidae</taxon>
        <taxon>Eurotiales</taxon>
        <taxon>Aspergillaceae</taxon>
        <taxon>Penicillium</taxon>
    </lineage>
</organism>
<keyword evidence="2" id="KW-1185">Reference proteome</keyword>
<dbReference type="AlphaFoldDB" id="A0AAD6G0R6"/>